<accession>A0A9K3HLY6</accession>
<protein>
    <submittedName>
        <fullName evidence="1">Uncharacterized protein</fullName>
    </submittedName>
</protein>
<comment type="caution">
    <text evidence="1">The sequence shown here is derived from an EMBL/GenBank/DDBJ whole genome shotgun (WGS) entry which is preliminary data.</text>
</comment>
<gene>
    <name evidence="1" type="ORF">HanXRQr2_Chr11g0477451</name>
</gene>
<dbReference type="Gramene" id="mRNA:HanXRQr2_Chr11g0477451">
    <property type="protein sequence ID" value="CDS:HanXRQr2_Chr11g0477451.1"/>
    <property type="gene ID" value="HanXRQr2_Chr11g0477451"/>
</dbReference>
<organism evidence="1 2">
    <name type="scientific">Helianthus annuus</name>
    <name type="common">Common sunflower</name>
    <dbReference type="NCBI Taxonomy" id="4232"/>
    <lineage>
        <taxon>Eukaryota</taxon>
        <taxon>Viridiplantae</taxon>
        <taxon>Streptophyta</taxon>
        <taxon>Embryophyta</taxon>
        <taxon>Tracheophyta</taxon>
        <taxon>Spermatophyta</taxon>
        <taxon>Magnoliopsida</taxon>
        <taxon>eudicotyledons</taxon>
        <taxon>Gunneridae</taxon>
        <taxon>Pentapetalae</taxon>
        <taxon>asterids</taxon>
        <taxon>campanulids</taxon>
        <taxon>Asterales</taxon>
        <taxon>Asteraceae</taxon>
        <taxon>Asteroideae</taxon>
        <taxon>Heliantheae alliance</taxon>
        <taxon>Heliantheae</taxon>
        <taxon>Helianthus</taxon>
    </lineage>
</organism>
<evidence type="ECO:0000313" key="2">
    <source>
        <dbReference type="Proteomes" id="UP000215914"/>
    </source>
</evidence>
<proteinExistence type="predicted"/>
<reference evidence="1" key="1">
    <citation type="journal article" date="2017" name="Nature">
        <title>The sunflower genome provides insights into oil metabolism, flowering and Asterid evolution.</title>
        <authorList>
            <person name="Badouin H."/>
            <person name="Gouzy J."/>
            <person name="Grassa C.J."/>
            <person name="Murat F."/>
            <person name="Staton S.E."/>
            <person name="Cottret L."/>
            <person name="Lelandais-Briere C."/>
            <person name="Owens G.L."/>
            <person name="Carrere S."/>
            <person name="Mayjonade B."/>
            <person name="Legrand L."/>
            <person name="Gill N."/>
            <person name="Kane N.C."/>
            <person name="Bowers J.E."/>
            <person name="Hubner S."/>
            <person name="Bellec A."/>
            <person name="Berard A."/>
            <person name="Berges H."/>
            <person name="Blanchet N."/>
            <person name="Boniface M.C."/>
            <person name="Brunel D."/>
            <person name="Catrice O."/>
            <person name="Chaidir N."/>
            <person name="Claudel C."/>
            <person name="Donnadieu C."/>
            <person name="Faraut T."/>
            <person name="Fievet G."/>
            <person name="Helmstetter N."/>
            <person name="King M."/>
            <person name="Knapp S.J."/>
            <person name="Lai Z."/>
            <person name="Le Paslier M.C."/>
            <person name="Lippi Y."/>
            <person name="Lorenzon L."/>
            <person name="Mandel J.R."/>
            <person name="Marage G."/>
            <person name="Marchand G."/>
            <person name="Marquand E."/>
            <person name="Bret-Mestries E."/>
            <person name="Morien E."/>
            <person name="Nambeesan S."/>
            <person name="Nguyen T."/>
            <person name="Pegot-Espagnet P."/>
            <person name="Pouilly N."/>
            <person name="Raftis F."/>
            <person name="Sallet E."/>
            <person name="Schiex T."/>
            <person name="Thomas J."/>
            <person name="Vandecasteele C."/>
            <person name="Vares D."/>
            <person name="Vear F."/>
            <person name="Vautrin S."/>
            <person name="Crespi M."/>
            <person name="Mangin B."/>
            <person name="Burke J.M."/>
            <person name="Salse J."/>
            <person name="Munos S."/>
            <person name="Vincourt P."/>
            <person name="Rieseberg L.H."/>
            <person name="Langlade N.B."/>
        </authorList>
    </citation>
    <scope>NUCLEOTIDE SEQUENCE</scope>
    <source>
        <tissue evidence="1">Leaves</tissue>
    </source>
</reference>
<name>A0A9K3HLY6_HELAN</name>
<dbReference type="EMBL" id="MNCJ02000326">
    <property type="protein sequence ID" value="KAF5780918.1"/>
    <property type="molecule type" value="Genomic_DNA"/>
</dbReference>
<dbReference type="AlphaFoldDB" id="A0A9K3HLY6"/>
<keyword evidence="2" id="KW-1185">Reference proteome</keyword>
<reference evidence="1" key="2">
    <citation type="submission" date="2020-06" db="EMBL/GenBank/DDBJ databases">
        <title>Helianthus annuus Genome sequencing and assembly Release 2.</title>
        <authorList>
            <person name="Gouzy J."/>
            <person name="Langlade N."/>
            <person name="Munos S."/>
        </authorList>
    </citation>
    <scope>NUCLEOTIDE SEQUENCE</scope>
    <source>
        <tissue evidence="1">Leaves</tissue>
    </source>
</reference>
<evidence type="ECO:0000313" key="1">
    <source>
        <dbReference type="EMBL" id="KAF5780918.1"/>
    </source>
</evidence>
<sequence>MIIDLGNWAVCLITVGYRTDVNEQRANNIERTSVALRQIIERTDVRDVDSKKRTNGST</sequence>
<dbReference type="Proteomes" id="UP000215914">
    <property type="component" value="Unassembled WGS sequence"/>
</dbReference>